<evidence type="ECO:0000313" key="2">
    <source>
        <dbReference type="EMBL" id="MDC0713058.1"/>
    </source>
</evidence>
<keyword evidence="3" id="KW-1185">Reference proteome</keyword>
<evidence type="ECO:0000256" key="1">
    <source>
        <dbReference type="SAM" id="Phobius"/>
    </source>
</evidence>
<organism evidence="2 3">
    <name type="scientific">Stigmatella ashevillensis</name>
    <dbReference type="NCBI Taxonomy" id="2995309"/>
    <lineage>
        <taxon>Bacteria</taxon>
        <taxon>Pseudomonadati</taxon>
        <taxon>Myxococcota</taxon>
        <taxon>Myxococcia</taxon>
        <taxon>Myxococcales</taxon>
        <taxon>Cystobacterineae</taxon>
        <taxon>Archangiaceae</taxon>
        <taxon>Stigmatella</taxon>
    </lineage>
</organism>
<protein>
    <recommendedName>
        <fullName evidence="4">Type IV pilus assembly protein PilV</fullName>
    </recommendedName>
</protein>
<sequence>MRPFRPSPRGTTIIEAMAAMLVFVVGILGVMQMNVLASGQNNLALHQTTASRIARDLADAFERLPYEHPAFVNSGVLPSTFGTPGGFDDMENTTGLVFLKDAIAPADNRPLISAADATRIAEGLNAQTSEEFYTVAWRSVLVPNTGAVESELGKEDSLRILIMVRFPTTGGFRQVNFWTIKYVPEQVCSGTQCKDLEI</sequence>
<accession>A0ABT5DJW3</accession>
<keyword evidence="1" id="KW-0812">Transmembrane</keyword>
<feature type="transmembrane region" description="Helical" evidence="1">
    <location>
        <begin position="12"/>
        <end position="31"/>
    </location>
</feature>
<reference evidence="2 3" key="1">
    <citation type="submission" date="2022-11" db="EMBL/GenBank/DDBJ databases">
        <title>Minimal conservation of predation-associated metabolite biosynthetic gene clusters underscores biosynthetic potential of Myxococcota including descriptions for ten novel species: Archangium lansinium sp. nov., Myxococcus landrumus sp. nov., Nannocystis bai.</title>
        <authorList>
            <person name="Ahearne A."/>
            <person name="Stevens C."/>
            <person name="Dowd S."/>
        </authorList>
    </citation>
    <scope>NUCLEOTIDE SEQUENCE [LARGE SCALE GENOMIC DNA]</scope>
    <source>
        <strain evidence="2 3">NCWAL01</strain>
    </source>
</reference>
<dbReference type="Proteomes" id="UP001221838">
    <property type="component" value="Unassembled WGS sequence"/>
</dbReference>
<name>A0ABT5DJW3_9BACT</name>
<comment type="caution">
    <text evidence="2">The sequence shown here is derived from an EMBL/GenBank/DDBJ whole genome shotgun (WGS) entry which is preliminary data.</text>
</comment>
<keyword evidence="1" id="KW-1133">Transmembrane helix</keyword>
<gene>
    <name evidence="2" type="ORF">POL68_31640</name>
</gene>
<keyword evidence="1" id="KW-0472">Membrane</keyword>
<dbReference type="EMBL" id="JAQNDM010000002">
    <property type="protein sequence ID" value="MDC0713058.1"/>
    <property type="molecule type" value="Genomic_DNA"/>
</dbReference>
<dbReference type="RefSeq" id="WP_272143242.1">
    <property type="nucleotide sequence ID" value="NZ_JAQNDM010000002.1"/>
</dbReference>
<proteinExistence type="predicted"/>
<evidence type="ECO:0008006" key="4">
    <source>
        <dbReference type="Google" id="ProtNLM"/>
    </source>
</evidence>
<evidence type="ECO:0000313" key="3">
    <source>
        <dbReference type="Proteomes" id="UP001221838"/>
    </source>
</evidence>